<accession>A0ABQ9FJL5</accession>
<dbReference type="InterPro" id="IPR039758">
    <property type="entry name" value="NAGK-like"/>
</dbReference>
<protein>
    <recommendedName>
        <fullName evidence="3">N-acetyl-D-glucosamine kinase</fullName>
        <ecNumber evidence="2">2.7.1.59</ecNumber>
    </recommendedName>
    <alternativeName>
        <fullName evidence="4">GlcNAc kinase</fullName>
    </alternativeName>
</protein>
<reference evidence="6 7" key="1">
    <citation type="submission" date="2022-12" db="EMBL/GenBank/DDBJ databases">
        <title>Chromosome-level genome of Tegillarca granosa.</title>
        <authorList>
            <person name="Kim J."/>
        </authorList>
    </citation>
    <scope>NUCLEOTIDE SEQUENCE [LARGE SCALE GENOMIC DNA]</scope>
    <source>
        <strain evidence="6">Teg-2019</strain>
        <tissue evidence="6">Adductor muscle</tissue>
    </source>
</reference>
<dbReference type="Proteomes" id="UP001217089">
    <property type="component" value="Unassembled WGS sequence"/>
</dbReference>
<name>A0ABQ9FJL5_TEGGR</name>
<proteinExistence type="inferred from homology"/>
<dbReference type="PANTHER" id="PTHR12862:SF0">
    <property type="entry name" value="N-ACETYL-D-GLUCOSAMINE KINASE"/>
    <property type="match status" value="1"/>
</dbReference>
<evidence type="ECO:0000256" key="3">
    <source>
        <dbReference type="ARBA" id="ARBA00014974"/>
    </source>
</evidence>
<organism evidence="6 7">
    <name type="scientific">Tegillarca granosa</name>
    <name type="common">Malaysian cockle</name>
    <name type="synonym">Anadara granosa</name>
    <dbReference type="NCBI Taxonomy" id="220873"/>
    <lineage>
        <taxon>Eukaryota</taxon>
        <taxon>Metazoa</taxon>
        <taxon>Spiralia</taxon>
        <taxon>Lophotrochozoa</taxon>
        <taxon>Mollusca</taxon>
        <taxon>Bivalvia</taxon>
        <taxon>Autobranchia</taxon>
        <taxon>Pteriomorphia</taxon>
        <taxon>Arcoida</taxon>
        <taxon>Arcoidea</taxon>
        <taxon>Arcidae</taxon>
        <taxon>Tegillarca</taxon>
    </lineage>
</organism>
<evidence type="ECO:0000313" key="7">
    <source>
        <dbReference type="Proteomes" id="UP001217089"/>
    </source>
</evidence>
<evidence type="ECO:0000313" key="6">
    <source>
        <dbReference type="EMBL" id="KAJ8317481.1"/>
    </source>
</evidence>
<comment type="caution">
    <text evidence="6">The sequence shown here is derived from an EMBL/GenBank/DDBJ whole genome shotgun (WGS) entry which is preliminary data.</text>
</comment>
<feature type="domain" description="ATPase BadF/BadG/BcrA/BcrD type" evidence="5">
    <location>
        <begin position="17"/>
        <end position="166"/>
    </location>
</feature>
<dbReference type="EMBL" id="JARBDR010000246">
    <property type="protein sequence ID" value="KAJ8317481.1"/>
    <property type="molecule type" value="Genomic_DNA"/>
</dbReference>
<evidence type="ECO:0000256" key="4">
    <source>
        <dbReference type="ARBA" id="ARBA00031123"/>
    </source>
</evidence>
<dbReference type="Pfam" id="PF01869">
    <property type="entry name" value="BcrAD_BadFG"/>
    <property type="match status" value="1"/>
</dbReference>
<keyword evidence="7" id="KW-1185">Reference proteome</keyword>
<evidence type="ECO:0000256" key="2">
    <source>
        <dbReference type="ARBA" id="ARBA00012122"/>
    </source>
</evidence>
<dbReference type="SUPFAM" id="SSF53067">
    <property type="entry name" value="Actin-like ATPase domain"/>
    <property type="match status" value="2"/>
</dbReference>
<dbReference type="InterPro" id="IPR002731">
    <property type="entry name" value="ATPase_BadF"/>
</dbReference>
<evidence type="ECO:0000256" key="1">
    <source>
        <dbReference type="ARBA" id="ARBA00006198"/>
    </source>
</evidence>
<sequence length="272" mass="29262">MHLFEMTEADSFEYFGGLEGGATHSKFVLIRQDGNVVARCEGQGTNQWLIGQDECLKRVNGMVEESKKIAGIDKPLKSLCLSMSGADQEEAQKELIDGMKSRYPTASTNVFVTSDTAGAIATATETGGIVLIAGTGSNCQLINPDNSEYRCGGWGHLLGDEGSGAKEENDKLCQQMFTDAGHILAKHVLAVEPKVDQSLLDSPGGLHVVCVGSVWKSFLNGLKDARRIKKISFLTLEECGAVGASSLSARSIKFKLPMDYSKNASIFFQTDI</sequence>
<dbReference type="Gene3D" id="3.30.420.40">
    <property type="match status" value="2"/>
</dbReference>
<evidence type="ECO:0000259" key="5">
    <source>
        <dbReference type="Pfam" id="PF01869"/>
    </source>
</evidence>
<dbReference type="PANTHER" id="PTHR12862">
    <property type="entry name" value="BADF TYPE ATPASE DOMAIN-CONTAINING PROTEIN"/>
    <property type="match status" value="1"/>
</dbReference>
<dbReference type="EC" id="2.7.1.59" evidence="2"/>
<dbReference type="InterPro" id="IPR043129">
    <property type="entry name" value="ATPase_NBD"/>
</dbReference>
<gene>
    <name evidence="6" type="ORF">KUTeg_005385</name>
</gene>
<comment type="similarity">
    <text evidence="1">Belongs to the eukaryotic-type N-acetylglucosamine kinase family.</text>
</comment>